<organism evidence="7">
    <name type="scientific">Heligmosomoides polygyrus</name>
    <name type="common">Parasitic roundworm</name>
    <dbReference type="NCBI Taxonomy" id="6339"/>
    <lineage>
        <taxon>Eukaryota</taxon>
        <taxon>Metazoa</taxon>
        <taxon>Ecdysozoa</taxon>
        <taxon>Nematoda</taxon>
        <taxon>Chromadorea</taxon>
        <taxon>Rhabditida</taxon>
        <taxon>Rhabditina</taxon>
        <taxon>Rhabditomorpha</taxon>
        <taxon>Strongyloidea</taxon>
        <taxon>Heligmosomidae</taxon>
        <taxon>Heligmosomoides</taxon>
    </lineage>
</organism>
<feature type="transmembrane region" description="Helical" evidence="5">
    <location>
        <begin position="732"/>
        <end position="751"/>
    </location>
</feature>
<dbReference type="PANTHER" id="PTHR13800:SF41">
    <property type="entry name" value="PROTEIN CED-11"/>
    <property type="match status" value="1"/>
</dbReference>
<gene>
    <name evidence="7" type="ORF">HPBE_LOCUS4394</name>
</gene>
<protein>
    <submittedName>
        <fullName evidence="9">Rod_C domain-containing protein</fullName>
    </submittedName>
</protein>
<evidence type="ECO:0000313" key="9">
    <source>
        <dbReference type="WBParaSite" id="HPBE_0000439301-mRNA-1"/>
    </source>
</evidence>
<name>A0A3P8AJ39_HELPZ</name>
<dbReference type="GO" id="GO:0030001">
    <property type="term" value="P:metal ion transport"/>
    <property type="evidence" value="ECO:0007669"/>
    <property type="project" value="TreeGrafter"/>
</dbReference>
<dbReference type="GO" id="GO:0005261">
    <property type="term" value="F:monoatomic cation channel activity"/>
    <property type="evidence" value="ECO:0007669"/>
    <property type="project" value="TreeGrafter"/>
</dbReference>
<dbReference type="WBParaSite" id="HPBE_0000439301-mRNA-1">
    <property type="protein sequence ID" value="HPBE_0000439301-mRNA-1"/>
    <property type="gene ID" value="HPBE_0000439301"/>
</dbReference>
<evidence type="ECO:0000313" key="8">
    <source>
        <dbReference type="Proteomes" id="UP000050761"/>
    </source>
</evidence>
<dbReference type="OrthoDB" id="10056930at2759"/>
<evidence type="ECO:0000259" key="6">
    <source>
        <dbReference type="Pfam" id="PF25508"/>
    </source>
</evidence>
<evidence type="ECO:0000256" key="3">
    <source>
        <dbReference type="ARBA" id="ARBA00022989"/>
    </source>
</evidence>
<evidence type="ECO:0000256" key="1">
    <source>
        <dbReference type="ARBA" id="ARBA00004141"/>
    </source>
</evidence>
<feature type="transmembrane region" description="Helical" evidence="5">
    <location>
        <begin position="827"/>
        <end position="849"/>
    </location>
</feature>
<keyword evidence="2 5" id="KW-0812">Transmembrane</keyword>
<dbReference type="InterPro" id="IPR057366">
    <property type="entry name" value="TRPM-like"/>
</dbReference>
<accession>A0A3P8AJ39</accession>
<keyword evidence="8" id="KW-1185">Reference proteome</keyword>
<keyword evidence="4 5" id="KW-0472">Membrane</keyword>
<dbReference type="Proteomes" id="UP000050761">
    <property type="component" value="Unassembled WGS sequence"/>
</dbReference>
<dbReference type="InterPro" id="IPR050927">
    <property type="entry name" value="TRPM"/>
</dbReference>
<proteinExistence type="predicted"/>
<sequence>MDDSETSVTDLSVSAESVAIAVGGGGVSGVQICPSIMLGSSQALAAAAKHIYSRLAANAAEVDEGMPNLIITLVSNGNQLSDKVSVLISGGSLWLVSSGEHHDPLARTASGALRTVLPQTERDVEVLHVVVNSYAVTAREEGRLMVDTSLNTLLILSRNLETEDEATFRANAVVRLAHPPPALLIGVPSENFTSGATPSGTAPPILLSPSNDKRPLPAVVFAGASLVALQELLVYVENGFPIIVLQDSCELCVVLHNAFLLYRSSQFEHGKFVAWLEEQLDTVSIGNVSQATNTVVRIFATAFGDTQLIEFLDSDELPTLASRIIELCLQCHSGSTEARQLLQLAAHINEPSILNEVDLDDLLDDELMTVILCQTVATPDRVAFLAAILEKRPQISISSEMLLKMHFFTTVVLCQCMGYSSFPEELDDKFVHDLNRLLVNYHRSLTGSLFPEAFHRDPADSIRVLAIWALLLHCPPMVRCLCAFSDQPVAFALVLSRLAKSLAKESHDWFFYEESLTRLGDALSNSAVDLVSRVHHTSPNKAYQLLCQPLEGFHGATLSQLAFQFNNRSLVSHESCQRWLHRLLYGQLQTCSSTILPRWLKTLLAVSAVFVLPIRWWMCVRMHGISRHSSAEKKSPTAALLDVSRHLKRTRAVSTYSVISGRSDVLSAMAGGGHSMPQLAFTESVTPQSMVFPLNIEEVEGEDAVFTKKSPRISRRAPPSLSVFYSTPIVKYWLSLLFRLLHIALLAYSILLPGCGNLTLDAVVWMWTFIAWIEAVWVLNMRNHTTPLSLMPWRVFDCVLTLAFLVVMLLFKFVATQCPFQLLSTVYPVRVISAFFLLYWCYATIFFYIPLSELFGPIVVRVKLMILRDFTNFLILVALVMSSSAAAIHAVLYPDRDISLSVARSSLSWVWLSLFTTDLSSIKESDTCKKAFLGPSTSYCGFVGEYGNTSCPSQSAAGYLIILEYFVLLKLILWPILFAFFAKTAKSVDEEADKIWKYQMYSLVTEFSLRPPLPPPLTPLFFFCMACCRTGGQLGGMMTSYPDHPDVDHRDKARSTVRFGSVYRNPSVPAKRSEFVNSFWRQLMIDRWREETQPKSEHTSSEVISCRFFKFRRLFQMEVFSHSRIFLRKFRFQVLLPRYSPPFYCRPAEDFPADTAKHVEVATEQNVTELRRMWRARQAHDSGKGWMLSAAGYPLNPHGRRGIAGRGCHPRFGANKRCYYIILTGTTRAECKVLLDSHHNLPNEPHPEGGSKDEHLASLLRTIGLPESDAQVFSMRRLDSSIIDSSEAVPTTDTSPAHIAKLAIEHDIDTDHAWTEHDLWAISLRNRRVLQSIIGYSWHPLNTPTTLSGVHAGLLNKTLRVYGIV</sequence>
<evidence type="ECO:0000256" key="2">
    <source>
        <dbReference type="ARBA" id="ARBA00022692"/>
    </source>
</evidence>
<dbReference type="PANTHER" id="PTHR13800">
    <property type="entry name" value="TRANSIENT RECEPTOR POTENTIAL CATION CHANNEL, SUBFAMILY M, MEMBER 6"/>
    <property type="match status" value="1"/>
</dbReference>
<comment type="subcellular location">
    <subcellularLocation>
        <location evidence="1">Membrane</location>
        <topology evidence="1">Multi-pass membrane protein</topology>
    </subcellularLocation>
</comment>
<evidence type="ECO:0000313" key="7">
    <source>
        <dbReference type="EMBL" id="VDO61095.1"/>
    </source>
</evidence>
<dbReference type="Pfam" id="PF25969">
    <property type="entry name" value="NUDT9_N"/>
    <property type="match status" value="1"/>
</dbReference>
<feature type="transmembrane region" description="Helical" evidence="5">
    <location>
        <begin position="956"/>
        <end position="981"/>
    </location>
</feature>
<dbReference type="GO" id="GO:0005886">
    <property type="term" value="C:plasma membrane"/>
    <property type="evidence" value="ECO:0007669"/>
    <property type="project" value="TreeGrafter"/>
</dbReference>
<keyword evidence="3 5" id="KW-1133">Transmembrane helix</keyword>
<evidence type="ECO:0000256" key="5">
    <source>
        <dbReference type="SAM" id="Phobius"/>
    </source>
</evidence>
<reference evidence="7 8" key="1">
    <citation type="submission" date="2018-11" db="EMBL/GenBank/DDBJ databases">
        <authorList>
            <consortium name="Pathogen Informatics"/>
        </authorList>
    </citation>
    <scope>NUCLEOTIDE SEQUENCE [LARGE SCALE GENOMIC DNA]</scope>
</reference>
<feature type="transmembrane region" description="Helical" evidence="5">
    <location>
        <begin position="793"/>
        <end position="815"/>
    </location>
</feature>
<feature type="domain" description="TRPM-like" evidence="6">
    <location>
        <begin position="459"/>
        <end position="573"/>
    </location>
</feature>
<dbReference type="EMBL" id="UZAH01025310">
    <property type="protein sequence ID" value="VDO61095.1"/>
    <property type="molecule type" value="Genomic_DNA"/>
</dbReference>
<feature type="transmembrane region" description="Helical" evidence="5">
    <location>
        <begin position="763"/>
        <end position="781"/>
    </location>
</feature>
<evidence type="ECO:0000256" key="4">
    <source>
        <dbReference type="ARBA" id="ARBA00023136"/>
    </source>
</evidence>
<reference evidence="9" key="2">
    <citation type="submission" date="2019-09" db="UniProtKB">
        <authorList>
            <consortium name="WormBaseParasite"/>
        </authorList>
    </citation>
    <scope>IDENTIFICATION</scope>
</reference>
<dbReference type="Pfam" id="PF25508">
    <property type="entry name" value="TRPM2"/>
    <property type="match status" value="1"/>
</dbReference>
<feature type="transmembrane region" description="Helical" evidence="5">
    <location>
        <begin position="870"/>
        <end position="892"/>
    </location>
</feature>